<evidence type="ECO:0000313" key="2">
    <source>
        <dbReference type="EMBL" id="NXG02593.1"/>
    </source>
</evidence>
<name>A0A7K8YI60_9PASS</name>
<dbReference type="PANTHER" id="PTHR14672">
    <property type="entry name" value="MUCIN-16"/>
    <property type="match status" value="1"/>
</dbReference>
<reference evidence="2 3" key="1">
    <citation type="submission" date="2019-09" db="EMBL/GenBank/DDBJ databases">
        <title>Bird 10,000 Genomes (B10K) Project - Family phase.</title>
        <authorList>
            <person name="Zhang G."/>
        </authorList>
    </citation>
    <scope>NUCLEOTIDE SEQUENCE [LARGE SCALE GENOMIC DNA]</scope>
    <source>
        <strain evidence="2">B10K-DU-001-06</strain>
        <tissue evidence="2">Muscle</tissue>
    </source>
</reference>
<protein>
    <submittedName>
        <fullName evidence="2">MUC16 protein</fullName>
    </submittedName>
</protein>
<accession>A0A7K8YI60</accession>
<sequence length="119" mass="13492">AMGHFTMNFTITNLMFTRDLEAPSSAKFRSTERIMQHYIHPLLQRSSVGPQFSGCRVTGFRSMKKRESTGVNTICSYTNSSQVPKFDSAEIYQELRNMTSGFTKLGIYNLDSKSLYVNG</sequence>
<dbReference type="Gene3D" id="3.30.70.960">
    <property type="entry name" value="SEA domain"/>
    <property type="match status" value="1"/>
</dbReference>
<evidence type="ECO:0000259" key="1">
    <source>
        <dbReference type="PROSITE" id="PS50024"/>
    </source>
</evidence>
<gene>
    <name evidence="2" type="primary">Muc16_1</name>
    <name evidence="2" type="ORF">SAKLUC_R08687</name>
</gene>
<feature type="non-terminal residue" evidence="2">
    <location>
        <position position="1"/>
    </location>
</feature>
<proteinExistence type="predicted"/>
<keyword evidence="3" id="KW-1185">Reference proteome</keyword>
<feature type="non-terminal residue" evidence="2">
    <location>
        <position position="119"/>
    </location>
</feature>
<feature type="domain" description="SEA" evidence="1">
    <location>
        <begin position="1"/>
        <end position="119"/>
    </location>
</feature>
<comment type="caution">
    <text evidence="2">The sequence shown here is derived from an EMBL/GenBank/DDBJ whole genome shotgun (WGS) entry which is preliminary data.</text>
</comment>
<dbReference type="InterPro" id="IPR000082">
    <property type="entry name" value="SEA_dom"/>
</dbReference>
<organism evidence="2 3">
    <name type="scientific">Sakesphorus luctuosus</name>
    <dbReference type="NCBI Taxonomy" id="419690"/>
    <lineage>
        <taxon>Eukaryota</taxon>
        <taxon>Metazoa</taxon>
        <taxon>Chordata</taxon>
        <taxon>Craniata</taxon>
        <taxon>Vertebrata</taxon>
        <taxon>Euteleostomi</taxon>
        <taxon>Archelosauria</taxon>
        <taxon>Archosauria</taxon>
        <taxon>Dinosauria</taxon>
        <taxon>Saurischia</taxon>
        <taxon>Theropoda</taxon>
        <taxon>Coelurosauria</taxon>
        <taxon>Aves</taxon>
        <taxon>Neognathae</taxon>
        <taxon>Neoaves</taxon>
        <taxon>Telluraves</taxon>
        <taxon>Australaves</taxon>
        <taxon>Passeriformes</taxon>
        <taxon>Thamnophilidae</taxon>
        <taxon>Sakesphorus</taxon>
    </lineage>
</organism>
<dbReference type="Pfam" id="PF01390">
    <property type="entry name" value="SEA"/>
    <property type="match status" value="1"/>
</dbReference>
<dbReference type="EMBL" id="VWZD01003713">
    <property type="protein sequence ID" value="NXG02593.1"/>
    <property type="molecule type" value="Genomic_DNA"/>
</dbReference>
<dbReference type="FunFam" id="3.30.70.960:FF:000003">
    <property type="entry name" value="MUC16 isoform 1"/>
    <property type="match status" value="1"/>
</dbReference>
<dbReference type="InterPro" id="IPR028850">
    <property type="entry name" value="MUC16"/>
</dbReference>
<evidence type="ECO:0000313" key="3">
    <source>
        <dbReference type="Proteomes" id="UP000558958"/>
    </source>
</evidence>
<dbReference type="AlphaFoldDB" id="A0A7K8YI60"/>
<dbReference type="InterPro" id="IPR036364">
    <property type="entry name" value="SEA_dom_sf"/>
</dbReference>
<dbReference type="PROSITE" id="PS50024">
    <property type="entry name" value="SEA"/>
    <property type="match status" value="1"/>
</dbReference>
<dbReference type="PANTHER" id="PTHR14672:SF1">
    <property type="entry name" value="MUCIN-16"/>
    <property type="match status" value="1"/>
</dbReference>
<dbReference type="SUPFAM" id="SSF82671">
    <property type="entry name" value="SEA domain"/>
    <property type="match status" value="1"/>
</dbReference>
<dbReference type="Proteomes" id="UP000558958">
    <property type="component" value="Unassembled WGS sequence"/>
</dbReference>